<dbReference type="HOGENOM" id="CLU_3027651_0_0_5"/>
<evidence type="ECO:0000256" key="2">
    <source>
        <dbReference type="ARBA" id="ARBA00022989"/>
    </source>
</evidence>
<organism evidence="6 7">
    <name type="scientific">Neorickettsia helminthoeca str. Oregon</name>
    <dbReference type="NCBI Taxonomy" id="1286528"/>
    <lineage>
        <taxon>Bacteria</taxon>
        <taxon>Pseudomonadati</taxon>
        <taxon>Pseudomonadota</taxon>
        <taxon>Alphaproteobacteria</taxon>
        <taxon>Rickettsiales</taxon>
        <taxon>Anaplasmataceae</taxon>
        <taxon>Neorickettsia</taxon>
    </lineage>
</organism>
<dbReference type="PROSITE" id="PS51503">
    <property type="entry name" value="HIG1"/>
    <property type="match status" value="1"/>
</dbReference>
<dbReference type="KEGG" id="nhm:NHE_0294"/>
<keyword evidence="1 4" id="KW-0812">Transmembrane</keyword>
<accession>X5H3H9</accession>
<reference evidence="6 7" key="1">
    <citation type="submission" date="2014-03" db="EMBL/GenBank/DDBJ databases">
        <title>Sequencing and Comparison of Genomes and Transcriptome Profiles of Human Ehrlichiosis Agents.</title>
        <authorList>
            <person name="Lin M."/>
            <person name="Daugherty S.C."/>
            <person name="Nagaraj S."/>
            <person name="Cheng Z."/>
            <person name="Xiong Q."/>
            <person name="Lin F.-Y."/>
            <person name="Sengamalay N."/>
            <person name="Ott S."/>
            <person name="Godinez A."/>
            <person name="Tallon L.J."/>
            <person name="Sadzewicz L."/>
            <person name="Fraser C.M."/>
            <person name="Dunning Hotopp J.C."/>
            <person name="Rikihisa Y."/>
        </authorList>
    </citation>
    <scope>NUCLEOTIDE SEQUENCE [LARGE SCALE GENOMIC DNA]</scope>
    <source>
        <strain evidence="6 7">Oregon</strain>
    </source>
</reference>
<dbReference type="Proteomes" id="UP000023755">
    <property type="component" value="Chromosome"/>
</dbReference>
<evidence type="ECO:0000259" key="5">
    <source>
        <dbReference type="PROSITE" id="PS51503"/>
    </source>
</evidence>
<gene>
    <name evidence="6" type="ORF">NHE_0294</name>
</gene>
<evidence type="ECO:0000256" key="3">
    <source>
        <dbReference type="ARBA" id="ARBA00023136"/>
    </source>
</evidence>
<keyword evidence="3 4" id="KW-0472">Membrane</keyword>
<feature type="transmembrane region" description="Helical" evidence="4">
    <location>
        <begin position="34"/>
        <end position="54"/>
    </location>
</feature>
<dbReference type="Pfam" id="PF04588">
    <property type="entry name" value="HIG_1_N"/>
    <property type="match status" value="1"/>
</dbReference>
<feature type="domain" description="HIG1" evidence="5">
    <location>
        <begin position="1"/>
        <end position="55"/>
    </location>
</feature>
<proteinExistence type="predicted"/>
<dbReference type="InterPro" id="IPR007667">
    <property type="entry name" value="Hypoxia_induced_domain"/>
</dbReference>
<name>X5H3H9_9RICK</name>
<keyword evidence="7" id="KW-1185">Reference proteome</keyword>
<keyword evidence="2 4" id="KW-1133">Transmembrane helix</keyword>
<evidence type="ECO:0000313" key="7">
    <source>
        <dbReference type="Proteomes" id="UP000023755"/>
    </source>
</evidence>
<dbReference type="STRING" id="1286528.NHE_0294"/>
<dbReference type="EMBL" id="CP007481">
    <property type="protein sequence ID" value="AHX11253.1"/>
    <property type="molecule type" value="Genomic_DNA"/>
</dbReference>
<protein>
    <submittedName>
        <fullName evidence="6">Hypoxia induced conserved region family protein</fullName>
    </submittedName>
</protein>
<evidence type="ECO:0000256" key="4">
    <source>
        <dbReference type="SAM" id="Phobius"/>
    </source>
</evidence>
<evidence type="ECO:0000313" key="6">
    <source>
        <dbReference type="EMBL" id="AHX11253.1"/>
    </source>
</evidence>
<dbReference type="RefSeq" id="WP_084473246.1">
    <property type="nucleotide sequence ID" value="NZ_CP007481.1"/>
</dbReference>
<evidence type="ECO:0000256" key="1">
    <source>
        <dbReference type="ARBA" id="ARBA00022692"/>
    </source>
</evidence>
<dbReference type="AlphaFoldDB" id="X5H3H9"/>
<sequence>MFQLLFLIAATFFVLIAGVLSMLSLDRNYGNKLMILRVFLQFVSVALLLFLILCR</sequence>